<dbReference type="SUPFAM" id="SSF53098">
    <property type="entry name" value="Ribonuclease H-like"/>
    <property type="match status" value="1"/>
</dbReference>
<dbReference type="GO" id="GO:0008408">
    <property type="term" value="F:3'-5' exonuclease activity"/>
    <property type="evidence" value="ECO:0007669"/>
    <property type="project" value="InterPro"/>
</dbReference>
<accession>A0A481Z4B1</accession>
<dbReference type="GO" id="GO:0006139">
    <property type="term" value="P:nucleobase-containing compound metabolic process"/>
    <property type="evidence" value="ECO:0007669"/>
    <property type="project" value="InterPro"/>
</dbReference>
<keyword evidence="3" id="KW-0378">Hydrolase</keyword>
<gene>
    <name evidence="3" type="ORF">LCPAC103_00360</name>
</gene>
<keyword evidence="3" id="KW-0540">Nuclease</keyword>
<dbReference type="GO" id="GO:0003676">
    <property type="term" value="F:nucleic acid binding"/>
    <property type="evidence" value="ECO:0007669"/>
    <property type="project" value="InterPro"/>
</dbReference>
<dbReference type="Pfam" id="PF01612">
    <property type="entry name" value="DNA_pol_A_exo1"/>
    <property type="match status" value="1"/>
</dbReference>
<dbReference type="Gene3D" id="3.30.420.10">
    <property type="entry name" value="Ribonuclease H-like superfamily/Ribonuclease H"/>
    <property type="match status" value="1"/>
</dbReference>
<organism evidence="3">
    <name type="scientific">Pithovirus LCPAC103</name>
    <dbReference type="NCBI Taxonomy" id="2506588"/>
    <lineage>
        <taxon>Viruses</taxon>
        <taxon>Pithoviruses</taxon>
    </lineage>
</organism>
<evidence type="ECO:0000256" key="1">
    <source>
        <dbReference type="SAM" id="MobiDB-lite"/>
    </source>
</evidence>
<sequence length="230" mass="25892">MEISLAEVPKLTPTTPTKPSCRTCTAGDSSIHNRSMSSITKVEALPEAFEEAVTEIKGYKPLMIGLDTKTQLESEMVSIITICVPDTMTYIFEINKIWKTYSELPPGLIRLLQSPHIIKVMFDPVSRSEQLKGYGIRFDGVIDVRAAARVRGHNKTGVDSLAKALFRTYQRSEHWRKRKFFIQTKWAENVSDDMARYTGSRAYLALVIYNALCAQPLVPFDAPSTDIRVS</sequence>
<dbReference type="InterPro" id="IPR036397">
    <property type="entry name" value="RNaseH_sf"/>
</dbReference>
<keyword evidence="3" id="KW-0269">Exonuclease</keyword>
<evidence type="ECO:0000259" key="2">
    <source>
        <dbReference type="Pfam" id="PF01612"/>
    </source>
</evidence>
<dbReference type="InterPro" id="IPR002562">
    <property type="entry name" value="3'-5'_exonuclease_dom"/>
</dbReference>
<dbReference type="InterPro" id="IPR012337">
    <property type="entry name" value="RNaseH-like_sf"/>
</dbReference>
<feature type="region of interest" description="Disordered" evidence="1">
    <location>
        <begin position="1"/>
        <end position="29"/>
    </location>
</feature>
<feature type="compositionally biased region" description="Low complexity" evidence="1">
    <location>
        <begin position="9"/>
        <end position="19"/>
    </location>
</feature>
<name>A0A481Z4B1_9VIRU</name>
<proteinExistence type="predicted"/>
<dbReference type="EMBL" id="MK500478">
    <property type="protein sequence ID" value="QBK90355.1"/>
    <property type="molecule type" value="Genomic_DNA"/>
</dbReference>
<evidence type="ECO:0000313" key="3">
    <source>
        <dbReference type="EMBL" id="QBK90355.1"/>
    </source>
</evidence>
<feature type="compositionally biased region" description="Polar residues" evidence="1">
    <location>
        <begin position="20"/>
        <end position="29"/>
    </location>
</feature>
<protein>
    <submittedName>
        <fullName evidence="3">3'-5' exonuclease</fullName>
    </submittedName>
</protein>
<reference evidence="3" key="1">
    <citation type="journal article" date="2019" name="MBio">
        <title>Virus Genomes from Deep Sea Sediments Expand the Ocean Megavirome and Support Independent Origins of Viral Gigantism.</title>
        <authorList>
            <person name="Backstrom D."/>
            <person name="Yutin N."/>
            <person name="Jorgensen S.L."/>
            <person name="Dharamshi J."/>
            <person name="Homa F."/>
            <person name="Zaremba-Niedwiedzka K."/>
            <person name="Spang A."/>
            <person name="Wolf Y.I."/>
            <person name="Koonin E.V."/>
            <person name="Ettema T.J."/>
        </authorList>
    </citation>
    <scope>NUCLEOTIDE SEQUENCE</scope>
</reference>
<feature type="domain" description="3'-5' exonuclease" evidence="2">
    <location>
        <begin position="49"/>
        <end position="212"/>
    </location>
</feature>